<sequence length="265" mass="28131">MVATTHLVSSDKRVATRVASTGLIPTLIEALVDADKSVSEKALAVFDAMLTSEEGRASARGHALAMPVLVKKMFRVSDVATELCRRHRSLGSVKGGAGEPVRTQQLSLVEEEVASSVGTRMAMDLVRREADRGAAPEFVAVDIGGEAETAGAEAEPKKMESSFAGKGLERERSGDANPSTTGVLAVYEKQVVPVHVDGSPKEQFHPSTPTAGGAKRRRTGRRVPGWRDPRKILFAFAALSSVGTLILLYFTLSMGRMTGGQADGQ</sequence>
<feature type="region of interest" description="Disordered" evidence="1">
    <location>
        <begin position="147"/>
        <end position="179"/>
    </location>
</feature>
<organism evidence="4">
    <name type="scientific">Oryza sativa subsp. japonica</name>
    <name type="common">Rice</name>
    <dbReference type="NCBI Taxonomy" id="39947"/>
    <lineage>
        <taxon>Eukaryota</taxon>
        <taxon>Viridiplantae</taxon>
        <taxon>Streptophyta</taxon>
        <taxon>Embryophyta</taxon>
        <taxon>Tracheophyta</taxon>
        <taxon>Spermatophyta</taxon>
        <taxon>Magnoliopsida</taxon>
        <taxon>Liliopsida</taxon>
        <taxon>Poales</taxon>
        <taxon>Poaceae</taxon>
        <taxon>BOP clade</taxon>
        <taxon>Oryzoideae</taxon>
        <taxon>Oryzeae</taxon>
        <taxon>Oryzinae</taxon>
        <taxon>Oryza</taxon>
        <taxon>Oryza sativa</taxon>
    </lineage>
</organism>
<dbReference type="PANTHER" id="PTHR34064:SF1">
    <property type="entry name" value="OS01G0787400 PROTEIN"/>
    <property type="match status" value="1"/>
</dbReference>
<keyword evidence="2" id="KW-0472">Membrane</keyword>
<dbReference type="InterPro" id="IPR058678">
    <property type="entry name" value="ARM_PUB"/>
</dbReference>
<name>A2ZYJ4_ORYSJ</name>
<evidence type="ECO:0000259" key="3">
    <source>
        <dbReference type="Pfam" id="PF25598"/>
    </source>
</evidence>
<evidence type="ECO:0000313" key="4">
    <source>
        <dbReference type="EMBL" id="EAZ13791.1"/>
    </source>
</evidence>
<keyword evidence="2" id="KW-0812">Transmembrane</keyword>
<dbReference type="PANTHER" id="PTHR34064">
    <property type="entry name" value="OS04G0672300 PROTEIN"/>
    <property type="match status" value="1"/>
</dbReference>
<dbReference type="AlphaFoldDB" id="A2ZYJ4"/>
<feature type="domain" description="U-box" evidence="3">
    <location>
        <begin position="7"/>
        <end position="82"/>
    </location>
</feature>
<dbReference type="HOGENOM" id="CLU_1828161_0_0_1"/>
<evidence type="ECO:0000256" key="2">
    <source>
        <dbReference type="SAM" id="Phobius"/>
    </source>
</evidence>
<reference evidence="4" key="1">
    <citation type="journal article" date="2005" name="PLoS Biol.">
        <title>The genomes of Oryza sativa: a history of duplications.</title>
        <authorList>
            <person name="Yu J."/>
            <person name="Wang J."/>
            <person name="Lin W."/>
            <person name="Li S."/>
            <person name="Li H."/>
            <person name="Zhou J."/>
            <person name="Ni P."/>
            <person name="Dong W."/>
            <person name="Hu S."/>
            <person name="Zeng C."/>
            <person name="Zhang J."/>
            <person name="Zhang Y."/>
            <person name="Li R."/>
            <person name="Xu Z."/>
            <person name="Li S."/>
            <person name="Li X."/>
            <person name="Zheng H."/>
            <person name="Cong L."/>
            <person name="Lin L."/>
            <person name="Yin J."/>
            <person name="Geng J."/>
            <person name="Li G."/>
            <person name="Shi J."/>
            <person name="Liu J."/>
            <person name="Lv H."/>
            <person name="Li J."/>
            <person name="Wang J."/>
            <person name="Deng Y."/>
            <person name="Ran L."/>
            <person name="Shi X."/>
            <person name="Wang X."/>
            <person name="Wu Q."/>
            <person name="Li C."/>
            <person name="Ren X."/>
            <person name="Wang J."/>
            <person name="Wang X."/>
            <person name="Li D."/>
            <person name="Liu D."/>
            <person name="Zhang X."/>
            <person name="Ji Z."/>
            <person name="Zhao W."/>
            <person name="Sun Y."/>
            <person name="Zhang Z."/>
            <person name="Bao J."/>
            <person name="Han Y."/>
            <person name="Dong L."/>
            <person name="Ji J."/>
            <person name="Chen P."/>
            <person name="Wu S."/>
            <person name="Liu J."/>
            <person name="Xiao Y."/>
            <person name="Bu D."/>
            <person name="Tan J."/>
            <person name="Yang L."/>
            <person name="Ye C."/>
            <person name="Zhang J."/>
            <person name="Xu J."/>
            <person name="Zhou Y."/>
            <person name="Yu Y."/>
            <person name="Zhang B."/>
            <person name="Zhuang S."/>
            <person name="Wei H."/>
            <person name="Liu B."/>
            <person name="Lei M."/>
            <person name="Yu H."/>
            <person name="Li Y."/>
            <person name="Xu H."/>
            <person name="Wei S."/>
            <person name="He X."/>
            <person name="Fang L."/>
            <person name="Zhang Z."/>
            <person name="Zhang Y."/>
            <person name="Huang X."/>
            <person name="Su Z."/>
            <person name="Tong W."/>
            <person name="Li J."/>
            <person name="Tong Z."/>
            <person name="Li S."/>
            <person name="Ye J."/>
            <person name="Wang L."/>
            <person name="Fang L."/>
            <person name="Lei T."/>
            <person name="Chen C."/>
            <person name="Chen H."/>
            <person name="Xu Z."/>
            <person name="Li H."/>
            <person name="Huang H."/>
            <person name="Zhang F."/>
            <person name="Xu H."/>
            <person name="Li N."/>
            <person name="Zhao C."/>
            <person name="Li S."/>
            <person name="Dong L."/>
            <person name="Huang Y."/>
            <person name="Li L."/>
            <person name="Xi Y."/>
            <person name="Qi Q."/>
            <person name="Li W."/>
            <person name="Zhang B."/>
            <person name="Hu W."/>
            <person name="Zhang Y."/>
            <person name="Tian X."/>
            <person name="Jiao Y."/>
            <person name="Liang X."/>
            <person name="Jin J."/>
            <person name="Gao L."/>
            <person name="Zheng W."/>
            <person name="Hao B."/>
            <person name="Liu S."/>
            <person name="Wang W."/>
            <person name="Yuan L."/>
            <person name="Cao M."/>
            <person name="McDermott J."/>
            <person name="Samudrala R."/>
            <person name="Wang J."/>
            <person name="Wong G.K."/>
            <person name="Yang H."/>
        </authorList>
    </citation>
    <scope>NUCLEOTIDE SEQUENCE [LARGE SCALE GENOMIC DNA]</scope>
</reference>
<dbReference type="Proteomes" id="UP000007752">
    <property type="component" value="Chromosome 1"/>
</dbReference>
<feature type="region of interest" description="Disordered" evidence="1">
    <location>
        <begin position="197"/>
        <end position="223"/>
    </location>
</feature>
<accession>A2ZYJ4</accession>
<reference evidence="4" key="2">
    <citation type="submission" date="2008-12" db="EMBL/GenBank/DDBJ databases">
        <title>Improved gene annotation of the rice (Oryza sativa) genomes.</title>
        <authorList>
            <person name="Wang J."/>
            <person name="Li R."/>
            <person name="Fan W."/>
            <person name="Huang Q."/>
            <person name="Zhang J."/>
            <person name="Zhou Y."/>
            <person name="Hu Y."/>
            <person name="Zi S."/>
            <person name="Li J."/>
            <person name="Ni P."/>
            <person name="Zheng H."/>
            <person name="Zhang Y."/>
            <person name="Zhao M."/>
            <person name="Hao Q."/>
            <person name="McDermott J."/>
            <person name="Samudrala R."/>
            <person name="Kristiansen K."/>
            <person name="Wong G.K.-S."/>
        </authorList>
    </citation>
    <scope>NUCLEOTIDE SEQUENCE</scope>
</reference>
<evidence type="ECO:0000256" key="1">
    <source>
        <dbReference type="SAM" id="MobiDB-lite"/>
    </source>
</evidence>
<gene>
    <name evidence="4" type="ORF">OsJ_03716</name>
</gene>
<proteinExistence type="predicted"/>
<dbReference type="EMBL" id="CM000138">
    <property type="protein sequence ID" value="EAZ13791.1"/>
    <property type="molecule type" value="Genomic_DNA"/>
</dbReference>
<protein>
    <recommendedName>
        <fullName evidence="3">U-box domain-containing protein</fullName>
    </recommendedName>
</protein>
<dbReference type="Pfam" id="PF25598">
    <property type="entry name" value="ARM_PUB"/>
    <property type="match status" value="1"/>
</dbReference>
<keyword evidence="2" id="KW-1133">Transmembrane helix</keyword>
<feature type="transmembrane region" description="Helical" evidence="2">
    <location>
        <begin position="232"/>
        <end position="252"/>
    </location>
</feature>